<gene>
    <name evidence="11" type="ORF">ACFSJD_06530</name>
</gene>
<proteinExistence type="inferred from homology"/>
<evidence type="ECO:0000313" key="12">
    <source>
        <dbReference type="Proteomes" id="UP001597114"/>
    </source>
</evidence>
<sequence>MTDVADATRDEKTFFGQPRVLANLFGVEMWERFSFYGMQGILLIYLYYSTAEGGLGINQTTATSIVGAYGGLVYLSTILGAWLADRVLSAERTLFYSAIVVMAGHIALALLPGLLGVGVGLVLVAVGSGGVKATATSLVGTLYAPGDPRRDAGFSLYYLGINLGALVGPILTGLLQTSLGFHWGFGLAAVGMGIGLIQYTIGRKRLVGAARIVPNPLPPSRRPLMVAVAVAAVIVITVLAFGGVLTADRLANVVVALSAVATVVYFVVILRSSRITTVERRRVLAFIPMFIASAAFWSLYQQQFTVVTIYSDQQLNRNIFGWEMPVSFVQSINPIFIILLSGAFAALWTKLGTRQPSSPIKFALGTAIMGVAFLLFLPMAGDAPGTAPLLGLIGILFVFTIAELLLSPVGLSLSTKLAPAAFRTQMVALFFLSIALGTAMSGVLAEFYSPTREAVYFGVLGIIGIALGAVLAAISPFLRRLMGGVT</sequence>
<evidence type="ECO:0000313" key="11">
    <source>
        <dbReference type="EMBL" id="MFD1517132.1"/>
    </source>
</evidence>
<evidence type="ECO:0000256" key="2">
    <source>
        <dbReference type="ARBA" id="ARBA00005982"/>
    </source>
</evidence>
<organism evidence="11 12">
    <name type="scientific">Pseudonocardia yunnanensis</name>
    <dbReference type="NCBI Taxonomy" id="58107"/>
    <lineage>
        <taxon>Bacteria</taxon>
        <taxon>Bacillati</taxon>
        <taxon>Actinomycetota</taxon>
        <taxon>Actinomycetes</taxon>
        <taxon>Pseudonocardiales</taxon>
        <taxon>Pseudonocardiaceae</taxon>
        <taxon>Pseudonocardia</taxon>
    </lineage>
</organism>
<dbReference type="PANTHER" id="PTHR23517:SF15">
    <property type="entry name" value="PROTON-DEPENDENT OLIGOPEPTIDE FAMILY TRANSPORT PROTEIN"/>
    <property type="match status" value="1"/>
</dbReference>
<dbReference type="PROSITE" id="PS01023">
    <property type="entry name" value="PTR2_2"/>
    <property type="match status" value="1"/>
</dbReference>
<feature type="transmembrane region" description="Helical" evidence="9">
    <location>
        <begin position="250"/>
        <end position="270"/>
    </location>
</feature>
<feature type="transmembrane region" description="Helical" evidence="9">
    <location>
        <begin position="33"/>
        <end position="50"/>
    </location>
</feature>
<comment type="similarity">
    <text evidence="2 8">Belongs to the major facilitator superfamily. Proton-dependent oligopeptide transporter (POT/PTR) (TC 2.A.17) family.</text>
</comment>
<dbReference type="NCBIfam" id="TIGR00924">
    <property type="entry name" value="yjdL_sub1_fam"/>
    <property type="match status" value="1"/>
</dbReference>
<dbReference type="InterPro" id="IPR005279">
    <property type="entry name" value="Dipep/tripep_permease"/>
</dbReference>
<dbReference type="InterPro" id="IPR018456">
    <property type="entry name" value="PTR2_symporter_CS"/>
</dbReference>
<keyword evidence="4" id="KW-1003">Cell membrane</keyword>
<dbReference type="Gene3D" id="1.20.1250.20">
    <property type="entry name" value="MFS general substrate transporter like domains"/>
    <property type="match status" value="1"/>
</dbReference>
<feature type="transmembrane region" description="Helical" evidence="9">
    <location>
        <begin position="454"/>
        <end position="478"/>
    </location>
</feature>
<dbReference type="PANTHER" id="PTHR23517">
    <property type="entry name" value="RESISTANCE PROTEIN MDTM, PUTATIVE-RELATED-RELATED"/>
    <property type="match status" value="1"/>
</dbReference>
<keyword evidence="3 8" id="KW-0813">Transport</keyword>
<dbReference type="InterPro" id="IPR036259">
    <property type="entry name" value="MFS_trans_sf"/>
</dbReference>
<name>A0ABW4EQE3_9PSEU</name>
<dbReference type="Proteomes" id="UP001597114">
    <property type="component" value="Unassembled WGS sequence"/>
</dbReference>
<dbReference type="InterPro" id="IPR020846">
    <property type="entry name" value="MFS_dom"/>
</dbReference>
<evidence type="ECO:0000256" key="6">
    <source>
        <dbReference type="ARBA" id="ARBA00022989"/>
    </source>
</evidence>
<feature type="transmembrane region" description="Helical" evidence="9">
    <location>
        <begin position="282"/>
        <end position="300"/>
    </location>
</feature>
<dbReference type="Pfam" id="PF00854">
    <property type="entry name" value="PTR2"/>
    <property type="match status" value="1"/>
</dbReference>
<feature type="transmembrane region" description="Helical" evidence="9">
    <location>
        <begin position="360"/>
        <end position="381"/>
    </location>
</feature>
<feature type="transmembrane region" description="Helical" evidence="9">
    <location>
        <begin position="223"/>
        <end position="244"/>
    </location>
</feature>
<dbReference type="InterPro" id="IPR050171">
    <property type="entry name" value="MFS_Transporters"/>
</dbReference>
<evidence type="ECO:0000259" key="10">
    <source>
        <dbReference type="PROSITE" id="PS50850"/>
    </source>
</evidence>
<evidence type="ECO:0000256" key="9">
    <source>
        <dbReference type="SAM" id="Phobius"/>
    </source>
</evidence>
<dbReference type="RefSeq" id="WP_344729334.1">
    <property type="nucleotide sequence ID" value="NZ_BAAAUS010000059.1"/>
</dbReference>
<evidence type="ECO:0000256" key="4">
    <source>
        <dbReference type="ARBA" id="ARBA00022475"/>
    </source>
</evidence>
<feature type="transmembrane region" description="Helical" evidence="9">
    <location>
        <begin position="181"/>
        <end position="202"/>
    </location>
</feature>
<feature type="transmembrane region" description="Helical" evidence="9">
    <location>
        <begin position="156"/>
        <end position="175"/>
    </location>
</feature>
<feature type="transmembrane region" description="Helical" evidence="9">
    <location>
        <begin position="62"/>
        <end position="82"/>
    </location>
</feature>
<keyword evidence="7 9" id="KW-0472">Membrane</keyword>
<keyword evidence="6 9" id="KW-1133">Transmembrane helix</keyword>
<dbReference type="InterPro" id="IPR000109">
    <property type="entry name" value="POT_fam"/>
</dbReference>
<feature type="domain" description="Major facilitator superfamily (MFS) profile" evidence="10">
    <location>
        <begin position="20"/>
        <end position="476"/>
    </location>
</feature>
<keyword evidence="5 8" id="KW-0812">Transmembrane</keyword>
<accession>A0ABW4EQE3</accession>
<protein>
    <submittedName>
        <fullName evidence="11">Peptide MFS transporter</fullName>
    </submittedName>
</protein>
<keyword evidence="12" id="KW-1185">Reference proteome</keyword>
<feature type="transmembrane region" description="Helical" evidence="9">
    <location>
        <begin position="387"/>
        <end position="406"/>
    </location>
</feature>
<feature type="transmembrane region" description="Helical" evidence="9">
    <location>
        <begin position="94"/>
        <end position="115"/>
    </location>
</feature>
<comment type="subcellular location">
    <subcellularLocation>
        <location evidence="1">Cell membrane</location>
        <topology evidence="1">Multi-pass membrane protein</topology>
    </subcellularLocation>
    <subcellularLocation>
        <location evidence="8">Membrane</location>
        <topology evidence="8">Multi-pass membrane protein</topology>
    </subcellularLocation>
</comment>
<evidence type="ECO:0000256" key="7">
    <source>
        <dbReference type="ARBA" id="ARBA00023136"/>
    </source>
</evidence>
<dbReference type="EMBL" id="JBHUCO010000006">
    <property type="protein sequence ID" value="MFD1517132.1"/>
    <property type="molecule type" value="Genomic_DNA"/>
</dbReference>
<evidence type="ECO:0000256" key="5">
    <source>
        <dbReference type="ARBA" id="ARBA00022692"/>
    </source>
</evidence>
<feature type="transmembrane region" description="Helical" evidence="9">
    <location>
        <begin position="328"/>
        <end position="348"/>
    </location>
</feature>
<dbReference type="PROSITE" id="PS50850">
    <property type="entry name" value="MFS"/>
    <property type="match status" value="1"/>
</dbReference>
<dbReference type="SUPFAM" id="SSF103473">
    <property type="entry name" value="MFS general substrate transporter"/>
    <property type="match status" value="1"/>
</dbReference>
<comment type="caution">
    <text evidence="11">The sequence shown here is derived from an EMBL/GenBank/DDBJ whole genome shotgun (WGS) entry which is preliminary data.</text>
</comment>
<evidence type="ECO:0000256" key="8">
    <source>
        <dbReference type="RuleBase" id="RU003755"/>
    </source>
</evidence>
<feature type="transmembrane region" description="Helical" evidence="9">
    <location>
        <begin position="427"/>
        <end position="448"/>
    </location>
</feature>
<evidence type="ECO:0000256" key="1">
    <source>
        <dbReference type="ARBA" id="ARBA00004651"/>
    </source>
</evidence>
<dbReference type="CDD" id="cd17346">
    <property type="entry name" value="MFS_DtpA_like"/>
    <property type="match status" value="1"/>
</dbReference>
<evidence type="ECO:0000256" key="3">
    <source>
        <dbReference type="ARBA" id="ARBA00022448"/>
    </source>
</evidence>
<reference evidence="12" key="1">
    <citation type="journal article" date="2019" name="Int. J. Syst. Evol. Microbiol.">
        <title>The Global Catalogue of Microorganisms (GCM) 10K type strain sequencing project: providing services to taxonomists for standard genome sequencing and annotation.</title>
        <authorList>
            <consortium name="The Broad Institute Genomics Platform"/>
            <consortium name="The Broad Institute Genome Sequencing Center for Infectious Disease"/>
            <person name="Wu L."/>
            <person name="Ma J."/>
        </authorList>
    </citation>
    <scope>NUCLEOTIDE SEQUENCE [LARGE SCALE GENOMIC DNA]</scope>
    <source>
        <strain evidence="12">CCM 7043</strain>
    </source>
</reference>